<dbReference type="Pfam" id="PF04615">
    <property type="entry name" value="Utp14"/>
    <property type="match status" value="1"/>
</dbReference>
<feature type="region of interest" description="Disordered" evidence="4">
    <location>
        <begin position="22"/>
        <end position="46"/>
    </location>
</feature>
<feature type="region of interest" description="Disordered" evidence="4">
    <location>
        <begin position="169"/>
        <end position="195"/>
    </location>
</feature>
<evidence type="ECO:0000256" key="2">
    <source>
        <dbReference type="ARBA" id="ARBA00022553"/>
    </source>
</evidence>
<dbReference type="GO" id="GO:0032040">
    <property type="term" value="C:small-subunit processome"/>
    <property type="evidence" value="ECO:0007669"/>
    <property type="project" value="InterPro"/>
</dbReference>
<feature type="compositionally biased region" description="Basic and acidic residues" evidence="4">
    <location>
        <begin position="233"/>
        <end position="250"/>
    </location>
</feature>
<dbReference type="STRING" id="44941.A0A397W1U7"/>
<dbReference type="PANTHER" id="PTHR14150">
    <property type="entry name" value="U3 SMALL NUCLEOLAR RNA-ASSOCIATED PROTEIN 14"/>
    <property type="match status" value="1"/>
</dbReference>
<dbReference type="OrthoDB" id="277439at2759"/>
<keyword evidence="3" id="KW-0539">Nucleus</keyword>
<feature type="compositionally biased region" description="Polar residues" evidence="4">
    <location>
        <begin position="37"/>
        <end position="46"/>
    </location>
</feature>
<dbReference type="GO" id="GO:0006364">
    <property type="term" value="P:rRNA processing"/>
    <property type="evidence" value="ECO:0007669"/>
    <property type="project" value="InterPro"/>
</dbReference>
<evidence type="ECO:0000256" key="4">
    <source>
        <dbReference type="SAM" id="MobiDB-lite"/>
    </source>
</evidence>
<evidence type="ECO:0000313" key="5">
    <source>
        <dbReference type="EMBL" id="RIB28022.1"/>
    </source>
</evidence>
<evidence type="ECO:0000256" key="3">
    <source>
        <dbReference type="ARBA" id="ARBA00023242"/>
    </source>
</evidence>
<comment type="subcellular location">
    <subcellularLocation>
        <location evidence="1">Nucleus</location>
        <location evidence="1">Nucleolus</location>
    </subcellularLocation>
</comment>
<accession>A0A397W1U7</accession>
<proteinExistence type="predicted"/>
<dbReference type="PANTHER" id="PTHR14150:SF12">
    <property type="entry name" value="U3 SMALL NUCLEOLAR RNA-ASSOCIATED PROTEIN 14 HOMOLOG A"/>
    <property type="match status" value="1"/>
</dbReference>
<name>A0A397W1U7_9GLOM</name>
<feature type="compositionally biased region" description="Acidic residues" evidence="4">
    <location>
        <begin position="176"/>
        <end position="185"/>
    </location>
</feature>
<sequence>MGGTVQEEVGFSGLKQKLASFESGGNKGTYKDPLPTSLPQNIQNRLNRQVAYEETKNDISKWEPIVRQNREPDHLKLPMNPILEHTPTIALEKEVDFILVKSGMKEEDLQKYEDIQLSKLSVDEVAARRRELRQERMKLETARAKERMTLKHKNTSKWAKQALKHDLKRKIHDLGSDEDDEDDESTGEKPVKSIMGMKFMQDTMKREKKATQQLIDDFIEDLEDNDFSDDGDDKNKLIKKNNDATKDSAKHINNNLGE</sequence>
<organism evidence="5 6">
    <name type="scientific">Gigaspora rosea</name>
    <dbReference type="NCBI Taxonomy" id="44941"/>
    <lineage>
        <taxon>Eukaryota</taxon>
        <taxon>Fungi</taxon>
        <taxon>Fungi incertae sedis</taxon>
        <taxon>Mucoromycota</taxon>
        <taxon>Glomeromycotina</taxon>
        <taxon>Glomeromycetes</taxon>
        <taxon>Diversisporales</taxon>
        <taxon>Gigasporaceae</taxon>
        <taxon>Gigaspora</taxon>
    </lineage>
</organism>
<gene>
    <name evidence="5" type="ORF">C2G38_2159121</name>
</gene>
<keyword evidence="2" id="KW-0597">Phosphoprotein</keyword>
<feature type="region of interest" description="Disordered" evidence="4">
    <location>
        <begin position="143"/>
        <end position="162"/>
    </location>
</feature>
<comment type="caution">
    <text evidence="5">The sequence shown here is derived from an EMBL/GenBank/DDBJ whole genome shotgun (WGS) entry which is preliminary data.</text>
</comment>
<feature type="region of interest" description="Disordered" evidence="4">
    <location>
        <begin position="224"/>
        <end position="258"/>
    </location>
</feature>
<protein>
    <submittedName>
        <fullName evidence="5">Utp14 protein</fullName>
    </submittedName>
</protein>
<reference evidence="5 6" key="1">
    <citation type="submission" date="2018-06" db="EMBL/GenBank/DDBJ databases">
        <title>Comparative genomics reveals the genomic features of Rhizophagus irregularis, R. cerebriforme, R. diaphanum and Gigaspora rosea, and their symbiotic lifestyle signature.</title>
        <authorList>
            <person name="Morin E."/>
            <person name="San Clemente H."/>
            <person name="Chen E.C.H."/>
            <person name="De La Providencia I."/>
            <person name="Hainaut M."/>
            <person name="Kuo A."/>
            <person name="Kohler A."/>
            <person name="Murat C."/>
            <person name="Tang N."/>
            <person name="Roy S."/>
            <person name="Loubradou J."/>
            <person name="Henrissat B."/>
            <person name="Grigoriev I.V."/>
            <person name="Corradi N."/>
            <person name="Roux C."/>
            <person name="Martin F.M."/>
        </authorList>
    </citation>
    <scope>NUCLEOTIDE SEQUENCE [LARGE SCALE GENOMIC DNA]</scope>
    <source>
        <strain evidence="5 6">DAOM 194757</strain>
    </source>
</reference>
<keyword evidence="6" id="KW-1185">Reference proteome</keyword>
<dbReference type="Proteomes" id="UP000266673">
    <property type="component" value="Unassembled WGS sequence"/>
</dbReference>
<dbReference type="AlphaFoldDB" id="A0A397W1U7"/>
<dbReference type="InterPro" id="IPR006709">
    <property type="entry name" value="SSU_processome_Utp14"/>
</dbReference>
<evidence type="ECO:0000313" key="6">
    <source>
        <dbReference type="Proteomes" id="UP000266673"/>
    </source>
</evidence>
<dbReference type="EMBL" id="QKWP01000080">
    <property type="protein sequence ID" value="RIB28022.1"/>
    <property type="molecule type" value="Genomic_DNA"/>
</dbReference>
<evidence type="ECO:0000256" key="1">
    <source>
        <dbReference type="ARBA" id="ARBA00004604"/>
    </source>
</evidence>